<keyword evidence="1" id="KW-0479">Metal-binding</keyword>
<feature type="binding site" evidence="1">
    <location>
        <position position="15"/>
    </location>
    <ligand>
        <name>Zn(2+)</name>
        <dbReference type="ChEBI" id="CHEBI:29105"/>
        <note>catalytic</note>
    </ligand>
</feature>
<keyword evidence="4" id="KW-1185">Reference proteome</keyword>
<keyword evidence="3" id="KW-0378">Hydrolase</keyword>
<dbReference type="SUPFAM" id="SSF55486">
    <property type="entry name" value="Metalloproteases ('zincins'), catalytic domain"/>
    <property type="match status" value="1"/>
</dbReference>
<reference evidence="3 4" key="1">
    <citation type="journal article" date="2021" name="Elife">
        <title>Chloroplast acquisition without the gene transfer in kleptoplastic sea slugs, Plakobranchus ocellatus.</title>
        <authorList>
            <person name="Maeda T."/>
            <person name="Takahashi S."/>
            <person name="Yoshida T."/>
            <person name="Shimamura S."/>
            <person name="Takaki Y."/>
            <person name="Nagai Y."/>
            <person name="Toyoda A."/>
            <person name="Suzuki Y."/>
            <person name="Arimoto A."/>
            <person name="Ishii H."/>
            <person name="Satoh N."/>
            <person name="Nishiyama T."/>
            <person name="Hasebe M."/>
            <person name="Maruyama T."/>
            <person name="Minagawa J."/>
            <person name="Obokata J."/>
            <person name="Shigenobu S."/>
        </authorList>
    </citation>
    <scope>NUCLEOTIDE SEQUENCE [LARGE SCALE GENOMIC DNA]</scope>
</reference>
<dbReference type="Gene3D" id="3.40.390.10">
    <property type="entry name" value="Collagenase (Catalytic Domain)"/>
    <property type="match status" value="1"/>
</dbReference>
<dbReference type="GO" id="GO:0046872">
    <property type="term" value="F:metal ion binding"/>
    <property type="evidence" value="ECO:0007669"/>
    <property type="project" value="UniProtKB-KW"/>
</dbReference>
<proteinExistence type="predicted"/>
<dbReference type="GO" id="GO:0006508">
    <property type="term" value="P:proteolysis"/>
    <property type="evidence" value="ECO:0007669"/>
    <property type="project" value="InterPro"/>
</dbReference>
<gene>
    <name evidence="3" type="ORF">PoB_004559900</name>
</gene>
<feature type="binding site" evidence="1">
    <location>
        <position position="11"/>
    </location>
    <ligand>
        <name>Zn(2+)</name>
        <dbReference type="ChEBI" id="CHEBI:29105"/>
        <note>catalytic</note>
    </ligand>
</feature>
<keyword evidence="3" id="KW-0645">Protease</keyword>
<dbReference type="Pfam" id="PF01421">
    <property type="entry name" value="Reprolysin"/>
    <property type="match status" value="1"/>
</dbReference>
<accession>A0AAV4BLA5</accession>
<feature type="active site" evidence="1">
    <location>
        <position position="12"/>
    </location>
</feature>
<evidence type="ECO:0000313" key="4">
    <source>
        <dbReference type="Proteomes" id="UP000735302"/>
    </source>
</evidence>
<dbReference type="AlphaFoldDB" id="A0AAV4BLA5"/>
<feature type="domain" description="Peptidase M12B" evidence="2">
    <location>
        <begin position="1"/>
        <end position="68"/>
    </location>
</feature>
<dbReference type="InterPro" id="IPR024079">
    <property type="entry name" value="MetalloPept_cat_dom_sf"/>
</dbReference>
<comment type="caution">
    <text evidence="3">The sequence shown here is derived from an EMBL/GenBank/DDBJ whole genome shotgun (WGS) entry which is preliminary data.</text>
</comment>
<keyword evidence="1" id="KW-0862">Zinc</keyword>
<evidence type="ECO:0000313" key="3">
    <source>
        <dbReference type="EMBL" id="GFO19094.1"/>
    </source>
</evidence>
<dbReference type="Proteomes" id="UP000735302">
    <property type="component" value="Unassembled WGS sequence"/>
</dbReference>
<dbReference type="EMBL" id="BLXT01005012">
    <property type="protein sequence ID" value="GFO19094.1"/>
    <property type="molecule type" value="Genomic_DNA"/>
</dbReference>
<feature type="binding site" evidence="1">
    <location>
        <position position="21"/>
    </location>
    <ligand>
        <name>Zn(2+)</name>
        <dbReference type="ChEBI" id="CHEBI:29105"/>
        <note>catalytic</note>
    </ligand>
</feature>
<evidence type="ECO:0000259" key="2">
    <source>
        <dbReference type="PROSITE" id="PS50215"/>
    </source>
</evidence>
<comment type="caution">
    <text evidence="1">Lacks conserved residue(s) required for the propagation of feature annotation.</text>
</comment>
<dbReference type="Gene3D" id="3.40.1620.60">
    <property type="match status" value="1"/>
</dbReference>
<evidence type="ECO:0000256" key="1">
    <source>
        <dbReference type="PROSITE-ProRule" id="PRU00276"/>
    </source>
</evidence>
<dbReference type="PROSITE" id="PS50215">
    <property type="entry name" value="ADAM_MEPRO"/>
    <property type="match status" value="1"/>
</dbReference>
<name>A0AAV4BLA5_9GAST</name>
<sequence>MTYTVSIVTAHELAHIMGVDHDTDNSGYVMAPSISTTHTNRWQFSLASKNAFDDLFAKPSSSCLRRTTIDRTALSANMTVALANPDTICRRAKANKGSYMCKNPMFYGNAAPQGDRVCTRIWCRKVNTKMCYPTFPSEGLICGKNKRCNDGTCQDHPDTESAVVDPECIWGDQAKISFVWSNVLKYEGNCAGLERKYGHLMCYDADVARYCCCEFGDFNYRCNHNTQADICEDSSDVCCLFCQGYKKTRSSESSRNVSGVTNDLSFVTIKVIDDLKAIPIEPYKQTAPPEED</sequence>
<organism evidence="3 4">
    <name type="scientific">Plakobranchus ocellatus</name>
    <dbReference type="NCBI Taxonomy" id="259542"/>
    <lineage>
        <taxon>Eukaryota</taxon>
        <taxon>Metazoa</taxon>
        <taxon>Spiralia</taxon>
        <taxon>Lophotrochozoa</taxon>
        <taxon>Mollusca</taxon>
        <taxon>Gastropoda</taxon>
        <taxon>Heterobranchia</taxon>
        <taxon>Euthyneura</taxon>
        <taxon>Panpulmonata</taxon>
        <taxon>Sacoglossa</taxon>
        <taxon>Placobranchoidea</taxon>
        <taxon>Plakobranchidae</taxon>
        <taxon>Plakobranchus</taxon>
    </lineage>
</organism>
<protein>
    <submittedName>
        <fullName evidence="3">A disintegrin and metalloproteinase with thrombospondin motifs 1</fullName>
    </submittedName>
</protein>
<keyword evidence="3" id="KW-0482">Metalloprotease</keyword>
<dbReference type="GO" id="GO:0004222">
    <property type="term" value="F:metalloendopeptidase activity"/>
    <property type="evidence" value="ECO:0007669"/>
    <property type="project" value="InterPro"/>
</dbReference>
<dbReference type="InterPro" id="IPR001590">
    <property type="entry name" value="Peptidase_M12B"/>
</dbReference>